<reference evidence="5 6" key="1">
    <citation type="submission" date="2018-10" db="EMBL/GenBank/DDBJ databases">
        <title>Robbsia sp. DHC34, isolated from soil.</title>
        <authorList>
            <person name="Gao Z.-H."/>
            <person name="Qiu L.-H."/>
        </authorList>
    </citation>
    <scope>NUCLEOTIDE SEQUENCE [LARGE SCALE GENOMIC DNA]</scope>
    <source>
        <strain evidence="5 6">DHC34</strain>
    </source>
</reference>
<dbReference type="RefSeq" id="WP_121091253.1">
    <property type="nucleotide sequence ID" value="NZ_RBZU01000019.1"/>
</dbReference>
<keyword evidence="6" id="KW-1185">Reference proteome</keyword>
<gene>
    <name evidence="5" type="ORF">D7S86_27135</name>
</gene>
<dbReference type="GO" id="GO:0003697">
    <property type="term" value="F:single-stranded DNA binding"/>
    <property type="evidence" value="ECO:0007669"/>
    <property type="project" value="UniProtKB-UniRule"/>
</dbReference>
<protein>
    <recommendedName>
        <fullName evidence="2 3">Single-stranded DNA-binding protein</fullName>
        <shortName evidence="2">SSB</shortName>
    </recommendedName>
</protein>
<comment type="caution">
    <text evidence="5">The sequence shown here is derived from an EMBL/GenBank/DDBJ whole genome shotgun (WGS) entry which is preliminary data.</text>
</comment>
<dbReference type="AlphaFoldDB" id="A0A494X8K5"/>
<evidence type="ECO:0000256" key="2">
    <source>
        <dbReference type="HAMAP-Rule" id="MF_00984"/>
    </source>
</evidence>
<dbReference type="CDD" id="cd04496">
    <property type="entry name" value="SSB_OBF"/>
    <property type="match status" value="1"/>
</dbReference>
<dbReference type="InterPro" id="IPR000424">
    <property type="entry name" value="Primosome_PriB/ssb"/>
</dbReference>
<evidence type="ECO:0000313" key="5">
    <source>
        <dbReference type="EMBL" id="RKP44706.1"/>
    </source>
</evidence>
<dbReference type="OrthoDB" id="9809878at2"/>
<comment type="subunit">
    <text evidence="2">Homotetramer.</text>
</comment>
<dbReference type="HAMAP" id="MF_00984">
    <property type="entry name" value="SSB"/>
    <property type="match status" value="1"/>
</dbReference>
<feature type="compositionally biased region" description="Basic and acidic residues" evidence="4">
    <location>
        <begin position="173"/>
        <end position="182"/>
    </location>
</feature>
<dbReference type="GO" id="GO:0006260">
    <property type="term" value="P:DNA replication"/>
    <property type="evidence" value="ECO:0007669"/>
    <property type="project" value="InterPro"/>
</dbReference>
<dbReference type="Pfam" id="PF00436">
    <property type="entry name" value="SSB"/>
    <property type="match status" value="1"/>
</dbReference>
<dbReference type="PANTHER" id="PTHR10302:SF27">
    <property type="entry name" value="SINGLE-STRANDED DNA-BINDING PROTEIN"/>
    <property type="match status" value="1"/>
</dbReference>
<evidence type="ECO:0000256" key="4">
    <source>
        <dbReference type="SAM" id="MobiDB-lite"/>
    </source>
</evidence>
<proteinExistence type="inferred from homology"/>
<dbReference type="Proteomes" id="UP000270342">
    <property type="component" value="Unassembled WGS sequence"/>
</dbReference>
<dbReference type="PANTHER" id="PTHR10302">
    <property type="entry name" value="SINGLE-STRANDED DNA-BINDING PROTEIN"/>
    <property type="match status" value="1"/>
</dbReference>
<name>A0A494X8K5_9BURK</name>
<sequence length="182" mass="20208">MRGHSPASHGANVLSLNRCTFIGNLGADPEVRYMQSGEAIATFRIGVTDRYKDKQSGDQKEITEWIRCQVFGRYGEIAGEHLKKGQQVYVEGKWRTRKWQDQSGKDIYSTELRVDSFQMLGGARSSGGANDDREERSNNPAPPRGGKPKSSGYGDIPDDDIPFMRPAAVDGIPLRRDGAARY</sequence>
<keyword evidence="1 2" id="KW-0238">DNA-binding</keyword>
<dbReference type="InterPro" id="IPR012340">
    <property type="entry name" value="NA-bd_OB-fold"/>
</dbReference>
<dbReference type="GO" id="GO:0009295">
    <property type="term" value="C:nucleoid"/>
    <property type="evidence" value="ECO:0007669"/>
    <property type="project" value="TreeGrafter"/>
</dbReference>
<dbReference type="InterPro" id="IPR011344">
    <property type="entry name" value="ssDNA-bd"/>
</dbReference>
<feature type="region of interest" description="Disordered" evidence="4">
    <location>
        <begin position="121"/>
        <end position="182"/>
    </location>
</feature>
<dbReference type="SUPFAM" id="SSF50249">
    <property type="entry name" value="Nucleic acid-binding proteins"/>
    <property type="match status" value="1"/>
</dbReference>
<accession>A0A494X8K5</accession>
<comment type="caution">
    <text evidence="2">Lacks conserved residue(s) required for the propagation of feature annotation.</text>
</comment>
<evidence type="ECO:0000256" key="1">
    <source>
        <dbReference type="ARBA" id="ARBA00023125"/>
    </source>
</evidence>
<evidence type="ECO:0000313" key="6">
    <source>
        <dbReference type="Proteomes" id="UP000270342"/>
    </source>
</evidence>
<evidence type="ECO:0000256" key="3">
    <source>
        <dbReference type="RuleBase" id="RU000524"/>
    </source>
</evidence>
<organism evidence="5 6">
    <name type="scientific">Pararobbsia silviterrae</name>
    <dbReference type="NCBI Taxonomy" id="1792498"/>
    <lineage>
        <taxon>Bacteria</taxon>
        <taxon>Pseudomonadati</taxon>
        <taxon>Pseudomonadota</taxon>
        <taxon>Betaproteobacteria</taxon>
        <taxon>Burkholderiales</taxon>
        <taxon>Burkholderiaceae</taxon>
        <taxon>Pararobbsia</taxon>
    </lineage>
</organism>
<dbReference type="EMBL" id="RBZU01000019">
    <property type="protein sequence ID" value="RKP44706.1"/>
    <property type="molecule type" value="Genomic_DNA"/>
</dbReference>
<dbReference type="Gene3D" id="2.40.50.140">
    <property type="entry name" value="Nucleic acid-binding proteins"/>
    <property type="match status" value="1"/>
</dbReference>
<dbReference type="NCBIfam" id="TIGR00621">
    <property type="entry name" value="ssb"/>
    <property type="match status" value="1"/>
</dbReference>
<dbReference type="PROSITE" id="PS50935">
    <property type="entry name" value="SSB"/>
    <property type="match status" value="1"/>
</dbReference>